<feature type="non-terminal residue" evidence="1">
    <location>
        <position position="219"/>
    </location>
</feature>
<proteinExistence type="predicted"/>
<feature type="non-terminal residue" evidence="1">
    <location>
        <position position="1"/>
    </location>
</feature>
<protein>
    <submittedName>
        <fullName evidence="1">Uncharacterized protein</fullName>
    </submittedName>
</protein>
<evidence type="ECO:0000313" key="1">
    <source>
        <dbReference type="EMBL" id="MFK7002227.1"/>
    </source>
</evidence>
<comment type="caution">
    <text evidence="1">The sequence shown here is derived from an EMBL/GenBank/DDBJ whole genome shotgun (WGS) entry which is preliminary data.</text>
</comment>
<sequence length="219" mass="24467">LLKTPAEQLTLRRVAGRIVLEPNKNTPGKPVVQNRKTQKIVLIQVLTNINGTNSIRGIFTPSEKENLQNALHQALIHGDIEDYVNSVGINEFNLSNVDEFRIKTVGTNKVYGKFIYEKLRHDALFAASVNPNNTSDGGLFEDYPNPASPNQEFFTFLRTTFLGQTGNEKYSDYYLVFCFGVNPYDMVIYPSGGYSGTLGQAQNPIGTKNVVLFKPRNNT</sequence>
<accession>A0ABW8PCD3</accession>
<dbReference type="RefSeq" id="WP_405344187.1">
    <property type="nucleotide sequence ID" value="NZ_JAZGZP010000065.1"/>
</dbReference>
<gene>
    <name evidence="1" type="ORF">V3I07_15215</name>
</gene>
<organism evidence="1 2">
    <name type="scientific">Flavobacterium oreochromis</name>
    <dbReference type="NCBI Taxonomy" id="2906078"/>
    <lineage>
        <taxon>Bacteria</taxon>
        <taxon>Pseudomonadati</taxon>
        <taxon>Bacteroidota</taxon>
        <taxon>Flavobacteriia</taxon>
        <taxon>Flavobacteriales</taxon>
        <taxon>Flavobacteriaceae</taxon>
        <taxon>Flavobacterium</taxon>
    </lineage>
</organism>
<dbReference type="Proteomes" id="UP001621706">
    <property type="component" value="Unassembled WGS sequence"/>
</dbReference>
<name>A0ABW8PCD3_9FLAO</name>
<evidence type="ECO:0000313" key="2">
    <source>
        <dbReference type="Proteomes" id="UP001621706"/>
    </source>
</evidence>
<keyword evidence="2" id="KW-1185">Reference proteome</keyword>
<reference evidence="1 2" key="1">
    <citation type="submission" date="2024-02" db="EMBL/GenBank/DDBJ databases">
        <title>Comparative Genomic Analysis of Flavobacterium Species Causing Columnaris Disease of Freshwater Fish in Thailand: Insights into Virulence and Resistance Mechanisms.</title>
        <authorList>
            <person name="Nguyen D."/>
            <person name="Chokmangmeepisarn P."/>
            <person name="Khianchaikhan K."/>
            <person name="Morishita M."/>
            <person name="Bunnoy A."/>
            <person name="Rodkhum C."/>
        </authorList>
    </citation>
    <scope>NUCLEOTIDE SEQUENCE [LARGE SCALE GENOMIC DNA]</scope>
    <source>
        <strain evidence="1 2">CNRT2201</strain>
    </source>
</reference>
<dbReference type="EMBL" id="JAZGZP010000065">
    <property type="protein sequence ID" value="MFK7002227.1"/>
    <property type="molecule type" value="Genomic_DNA"/>
</dbReference>